<gene>
    <name evidence="10" type="ORF">WJX73_003725</name>
</gene>
<organism evidence="10 11">
    <name type="scientific">Symbiochloris irregularis</name>
    <dbReference type="NCBI Taxonomy" id="706552"/>
    <lineage>
        <taxon>Eukaryota</taxon>
        <taxon>Viridiplantae</taxon>
        <taxon>Chlorophyta</taxon>
        <taxon>core chlorophytes</taxon>
        <taxon>Trebouxiophyceae</taxon>
        <taxon>Trebouxiales</taxon>
        <taxon>Trebouxiaceae</taxon>
        <taxon>Symbiochloris</taxon>
    </lineage>
</organism>
<dbReference type="PROSITE" id="PS50235">
    <property type="entry name" value="USP_3"/>
    <property type="match status" value="1"/>
</dbReference>
<protein>
    <recommendedName>
        <fullName evidence="3">ubiquitinyl hydrolase 1</fullName>
        <ecNumber evidence="3">3.4.19.12</ecNumber>
    </recommendedName>
</protein>
<feature type="region of interest" description="Disordered" evidence="8">
    <location>
        <begin position="1"/>
        <end position="55"/>
    </location>
</feature>
<evidence type="ECO:0000256" key="4">
    <source>
        <dbReference type="ARBA" id="ARBA00022670"/>
    </source>
</evidence>
<dbReference type="CDD" id="cd02674">
    <property type="entry name" value="Peptidase_C19R"/>
    <property type="match status" value="1"/>
</dbReference>
<evidence type="ECO:0000256" key="7">
    <source>
        <dbReference type="ARBA" id="ARBA00022807"/>
    </source>
</evidence>
<feature type="compositionally biased region" description="Low complexity" evidence="8">
    <location>
        <begin position="96"/>
        <end position="111"/>
    </location>
</feature>
<feature type="region of interest" description="Disordered" evidence="8">
    <location>
        <begin position="84"/>
        <end position="176"/>
    </location>
</feature>
<accession>A0AAW1PUC8</accession>
<dbReference type="GO" id="GO:0004843">
    <property type="term" value="F:cysteine-type deubiquitinase activity"/>
    <property type="evidence" value="ECO:0007669"/>
    <property type="project" value="UniProtKB-EC"/>
</dbReference>
<keyword evidence="7" id="KW-0788">Thiol protease</keyword>
<dbReference type="PANTHER" id="PTHR21646">
    <property type="entry name" value="UBIQUITIN CARBOXYL-TERMINAL HYDROLASE"/>
    <property type="match status" value="1"/>
</dbReference>
<feature type="compositionally biased region" description="Low complexity" evidence="8">
    <location>
        <begin position="34"/>
        <end position="50"/>
    </location>
</feature>
<comment type="catalytic activity">
    <reaction evidence="1">
        <text>Thiol-dependent hydrolysis of ester, thioester, amide, peptide and isopeptide bonds formed by the C-terminal Gly of ubiquitin (a 76-residue protein attached to proteins as an intracellular targeting signal).</text>
        <dbReference type="EC" id="3.4.19.12"/>
    </reaction>
</comment>
<keyword evidence="4" id="KW-0645">Protease</keyword>
<dbReference type="InterPro" id="IPR050185">
    <property type="entry name" value="Ub_carboxyl-term_hydrolase"/>
</dbReference>
<dbReference type="InterPro" id="IPR018200">
    <property type="entry name" value="USP_CS"/>
</dbReference>
<reference evidence="10 11" key="1">
    <citation type="journal article" date="2024" name="Nat. Commun.">
        <title>Phylogenomics reveals the evolutionary origins of lichenization in chlorophyte algae.</title>
        <authorList>
            <person name="Puginier C."/>
            <person name="Libourel C."/>
            <person name="Otte J."/>
            <person name="Skaloud P."/>
            <person name="Haon M."/>
            <person name="Grisel S."/>
            <person name="Petersen M."/>
            <person name="Berrin J.G."/>
            <person name="Delaux P.M."/>
            <person name="Dal Grande F."/>
            <person name="Keller J."/>
        </authorList>
    </citation>
    <scope>NUCLEOTIDE SEQUENCE [LARGE SCALE GENOMIC DNA]</scope>
    <source>
        <strain evidence="10 11">SAG 2036</strain>
    </source>
</reference>
<dbReference type="InterPro" id="IPR038765">
    <property type="entry name" value="Papain-like_cys_pep_sf"/>
</dbReference>
<evidence type="ECO:0000256" key="1">
    <source>
        <dbReference type="ARBA" id="ARBA00000707"/>
    </source>
</evidence>
<dbReference type="PANTHER" id="PTHR21646:SF24">
    <property type="entry name" value="UBIQUITIN CARBOXYL-TERMINAL HYDROLASE"/>
    <property type="match status" value="1"/>
</dbReference>
<dbReference type="GO" id="GO:0006508">
    <property type="term" value="P:proteolysis"/>
    <property type="evidence" value="ECO:0007669"/>
    <property type="project" value="UniProtKB-KW"/>
</dbReference>
<comment type="caution">
    <text evidence="10">The sequence shown here is derived from an EMBL/GenBank/DDBJ whole genome shotgun (WGS) entry which is preliminary data.</text>
</comment>
<evidence type="ECO:0000256" key="6">
    <source>
        <dbReference type="ARBA" id="ARBA00022801"/>
    </source>
</evidence>
<dbReference type="InterPro" id="IPR001394">
    <property type="entry name" value="Peptidase_C19_UCH"/>
</dbReference>
<keyword evidence="6" id="KW-0378">Hydrolase</keyword>
<keyword evidence="11" id="KW-1185">Reference proteome</keyword>
<evidence type="ECO:0000256" key="2">
    <source>
        <dbReference type="ARBA" id="ARBA00009085"/>
    </source>
</evidence>
<evidence type="ECO:0000256" key="8">
    <source>
        <dbReference type="SAM" id="MobiDB-lite"/>
    </source>
</evidence>
<evidence type="ECO:0000313" key="10">
    <source>
        <dbReference type="EMBL" id="KAK9813375.1"/>
    </source>
</evidence>
<feature type="domain" description="USP" evidence="9">
    <location>
        <begin position="104"/>
        <end position="450"/>
    </location>
</feature>
<dbReference type="SUPFAM" id="SSF54001">
    <property type="entry name" value="Cysteine proteinases"/>
    <property type="match status" value="1"/>
</dbReference>
<dbReference type="AlphaFoldDB" id="A0AAW1PUC8"/>
<evidence type="ECO:0000313" key="11">
    <source>
        <dbReference type="Proteomes" id="UP001465755"/>
    </source>
</evidence>
<feature type="compositionally biased region" description="Polar residues" evidence="8">
    <location>
        <begin position="139"/>
        <end position="152"/>
    </location>
</feature>
<name>A0AAW1PUC8_9CHLO</name>
<dbReference type="Proteomes" id="UP001465755">
    <property type="component" value="Unassembled WGS sequence"/>
</dbReference>
<evidence type="ECO:0000256" key="3">
    <source>
        <dbReference type="ARBA" id="ARBA00012759"/>
    </source>
</evidence>
<dbReference type="GO" id="GO:0016579">
    <property type="term" value="P:protein deubiquitination"/>
    <property type="evidence" value="ECO:0007669"/>
    <property type="project" value="InterPro"/>
</dbReference>
<dbReference type="EC" id="3.4.19.12" evidence="3"/>
<evidence type="ECO:0000256" key="5">
    <source>
        <dbReference type="ARBA" id="ARBA00022786"/>
    </source>
</evidence>
<keyword evidence="5" id="KW-0833">Ubl conjugation pathway</keyword>
<dbReference type="PROSITE" id="PS00973">
    <property type="entry name" value="USP_2"/>
    <property type="match status" value="1"/>
</dbReference>
<dbReference type="InterPro" id="IPR028889">
    <property type="entry name" value="USP"/>
</dbReference>
<feature type="compositionally biased region" description="Basic and acidic residues" evidence="8">
    <location>
        <begin position="1"/>
        <end position="17"/>
    </location>
</feature>
<proteinExistence type="inferred from homology"/>
<comment type="similarity">
    <text evidence="2">Belongs to the peptidase C19 family.</text>
</comment>
<dbReference type="EMBL" id="JALJOQ010000005">
    <property type="protein sequence ID" value="KAK9813375.1"/>
    <property type="molecule type" value="Genomic_DNA"/>
</dbReference>
<evidence type="ECO:0000259" key="9">
    <source>
        <dbReference type="PROSITE" id="PS50235"/>
    </source>
</evidence>
<dbReference type="Pfam" id="PF00443">
    <property type="entry name" value="UCH"/>
    <property type="match status" value="1"/>
</dbReference>
<sequence length="451" mass="49128">MSRYRLSEEYDSFDQRARYSSPAAVEPTLPRLRSSSTASTSTTYSTSSASRPRLTQEESYQLFAAKARALLDEHRFVGTQIRSGKQATLIHRPQPSSTSSGTRYSLSSTRTAAESRPSAVHRSTSRSVATRAPVPSPEVSRTPSPLSVRQVPSSSSSSSDDESNDDYSNALHTSAPGAVISPDRFVEQIGLCNDRWSSGQQCDAQEFLRSLLDMLHAELNRSKRDVPFKVPSSKGTETRQALEAWQAARAHQSSVISDTFEGQLQSTLTCDTCGARSHSFEVFQDLSLPLPQTAAGNPSIQDCLQSFTAVEELSGEEAYACEKCKARQLTTKVLRVCRCPPLLVLHLKRFSMHASTLFSSPLEKDTTPVAISNALDLAPYCTAAASKGVVRPMYDLVGIVCHSGSLAGGHYTANVCTEGVWMSCNDSFTHSEMPALKGSRSAYLLLYALRN</sequence>
<dbReference type="Gene3D" id="3.90.70.10">
    <property type="entry name" value="Cysteine proteinases"/>
    <property type="match status" value="1"/>
</dbReference>